<keyword evidence="2" id="KW-1185">Reference proteome</keyword>
<sequence>MPPAIEMLRNEKLHERRTENMIDLRSIPLWRARDTPLRSIYRMYEAMIADVYVAIGTETEYFWYQRDWDLQLIPDPLDPDPIRYAMVACLVEELVEACNWRLSLGMRRNRKHIYRETGDDPWPPYTPIKGPSWTISVPGLSPDILHGLPPECVSDGRLVLEAGGLSEVFARRNIVTNVGWLYTI</sequence>
<accession>A0A3A2ZZS5</accession>
<proteinExistence type="predicted"/>
<dbReference type="AlphaFoldDB" id="A0A3A2ZZS5"/>
<dbReference type="OrthoDB" id="5422293at2759"/>
<name>A0A3A2ZZS5_9EURO</name>
<organism evidence="1 2">
    <name type="scientific">Aspergillus sclerotialis</name>
    <dbReference type="NCBI Taxonomy" id="2070753"/>
    <lineage>
        <taxon>Eukaryota</taxon>
        <taxon>Fungi</taxon>
        <taxon>Dikarya</taxon>
        <taxon>Ascomycota</taxon>
        <taxon>Pezizomycotina</taxon>
        <taxon>Eurotiomycetes</taxon>
        <taxon>Eurotiomycetidae</taxon>
        <taxon>Eurotiales</taxon>
        <taxon>Aspergillaceae</taxon>
        <taxon>Aspergillus</taxon>
        <taxon>Aspergillus subgen. Polypaecilum</taxon>
    </lineage>
</organism>
<dbReference type="Proteomes" id="UP000266188">
    <property type="component" value="Unassembled WGS sequence"/>
</dbReference>
<evidence type="ECO:0000313" key="2">
    <source>
        <dbReference type="Proteomes" id="UP000266188"/>
    </source>
</evidence>
<dbReference type="EMBL" id="MVGC01000161">
    <property type="protein sequence ID" value="RJE22571.1"/>
    <property type="molecule type" value="Genomic_DNA"/>
</dbReference>
<protein>
    <submittedName>
        <fullName evidence="1">Uncharacterized protein</fullName>
    </submittedName>
</protein>
<gene>
    <name evidence="1" type="ORF">PHISCL_05082</name>
</gene>
<evidence type="ECO:0000313" key="1">
    <source>
        <dbReference type="EMBL" id="RJE22571.1"/>
    </source>
</evidence>
<reference evidence="2" key="1">
    <citation type="submission" date="2017-02" db="EMBL/GenBank/DDBJ databases">
        <authorList>
            <person name="Tafer H."/>
            <person name="Lopandic K."/>
        </authorList>
    </citation>
    <scope>NUCLEOTIDE SEQUENCE [LARGE SCALE GENOMIC DNA]</scope>
    <source>
        <strain evidence="2">CBS 366.77</strain>
    </source>
</reference>
<comment type="caution">
    <text evidence="1">The sequence shown here is derived from an EMBL/GenBank/DDBJ whole genome shotgun (WGS) entry which is preliminary data.</text>
</comment>